<reference evidence="3" key="1">
    <citation type="submission" date="2021-03" db="EMBL/GenBank/DDBJ databases">
        <title>Genomic Encyclopedia of Type Strains, Phase IV (KMG-IV): sequencing the most valuable type-strain genomes for metagenomic binning, comparative biology and taxonomic classification.</title>
        <authorList>
            <person name="Goeker M."/>
        </authorList>
    </citation>
    <scope>NUCLEOTIDE SEQUENCE</scope>
    <source>
        <strain evidence="3">DSM 15523</strain>
        <strain evidence="4 6">DSM 16476</strain>
    </source>
</reference>
<dbReference type="AlphaFoldDB" id="A0A9X1CCC4"/>
<evidence type="ECO:0000313" key="6">
    <source>
        <dbReference type="Proteomes" id="UP001231587"/>
    </source>
</evidence>
<dbReference type="EMBL" id="JAGGJQ010000004">
    <property type="protein sequence ID" value="MBP1840004.1"/>
    <property type="molecule type" value="Genomic_DNA"/>
</dbReference>
<dbReference type="OrthoDB" id="355909at2"/>
<dbReference type="InterPro" id="IPR054187">
    <property type="entry name" value="DUF6892"/>
</dbReference>
<dbReference type="EMBL" id="JAUSUU010000005">
    <property type="protein sequence ID" value="MDQ0335603.1"/>
    <property type="molecule type" value="Genomic_DNA"/>
</dbReference>
<evidence type="ECO:0000259" key="1">
    <source>
        <dbReference type="Pfam" id="PF21832"/>
    </source>
</evidence>
<dbReference type="Pfam" id="PF24880">
    <property type="entry name" value="DUF7738"/>
    <property type="match status" value="1"/>
</dbReference>
<dbReference type="Proteomes" id="UP001231587">
    <property type="component" value="Unassembled WGS sequence"/>
</dbReference>
<dbReference type="Proteomes" id="UP001138672">
    <property type="component" value="Unassembled WGS sequence"/>
</dbReference>
<accession>A0A9X1CCC4</accession>
<dbReference type="InterPro" id="IPR056640">
    <property type="entry name" value="DUF7738"/>
</dbReference>
<dbReference type="RefSeq" id="WP_057778643.1">
    <property type="nucleotide sequence ID" value="NZ_JAGGJQ010000004.1"/>
</dbReference>
<evidence type="ECO:0000313" key="5">
    <source>
        <dbReference type="Proteomes" id="UP001138672"/>
    </source>
</evidence>
<feature type="domain" description="DUF6892" evidence="1">
    <location>
        <begin position="163"/>
        <end position="295"/>
    </location>
</feature>
<proteinExistence type="predicted"/>
<evidence type="ECO:0000259" key="2">
    <source>
        <dbReference type="Pfam" id="PF24880"/>
    </source>
</evidence>
<evidence type="ECO:0000313" key="4">
    <source>
        <dbReference type="EMBL" id="MDQ0335603.1"/>
    </source>
</evidence>
<sequence>MFNLFKKKANPTPPIVILCSTTHIKINGKAVSFPIHLNTLIELLGEPSKQEHDVLWRVVWDDLGIYTEYATWDKVFNINCLFSKHHKLKHHPKRYFKGEIKVNDRDVLDIDFIKQDLIKHSVQKLTYKDQTAPYAISIGKNFNYKAVIPKDKYEIKDLGDDYITFSDFGFKLAVIQELMYHKEFLTPKFDLIEFIDWYDKRTIDLEEEGYTPIPEVTEYFKNLQIPKALATELTEIYQDGGNDIYLQLLRFGEGWEEYWDIETTQDAAQFPNLKTATICYAKGHVVDELQAMGIQAKWI</sequence>
<dbReference type="Pfam" id="PF21832">
    <property type="entry name" value="DUF6892"/>
    <property type="match status" value="1"/>
</dbReference>
<comment type="caution">
    <text evidence="3">The sequence shown here is derived from an EMBL/GenBank/DDBJ whole genome shotgun (WGS) entry which is preliminary data.</text>
</comment>
<protein>
    <submittedName>
        <fullName evidence="3">Uncharacterized protein</fullName>
    </submittedName>
</protein>
<name>A0A9X1CCC4_9FLAO</name>
<keyword evidence="6" id="KW-1185">Reference proteome</keyword>
<gene>
    <name evidence="3" type="ORF">J2Z56_001928</name>
    <name evidence="4" type="ORF">J2Z57_002051</name>
</gene>
<organism evidence="3 5">
    <name type="scientific">Formosa algae</name>
    <dbReference type="NCBI Taxonomy" id="225843"/>
    <lineage>
        <taxon>Bacteria</taxon>
        <taxon>Pseudomonadati</taxon>
        <taxon>Bacteroidota</taxon>
        <taxon>Flavobacteriia</taxon>
        <taxon>Flavobacteriales</taxon>
        <taxon>Flavobacteriaceae</taxon>
        <taxon>Formosa</taxon>
    </lineage>
</organism>
<feature type="domain" description="DUF7738" evidence="2">
    <location>
        <begin position="17"/>
        <end position="111"/>
    </location>
</feature>
<evidence type="ECO:0000313" key="3">
    <source>
        <dbReference type="EMBL" id="MBP1840004.1"/>
    </source>
</evidence>